<dbReference type="InterPro" id="IPR036259">
    <property type="entry name" value="MFS_trans_sf"/>
</dbReference>
<evidence type="ECO:0000256" key="1">
    <source>
        <dbReference type="ARBA" id="ARBA00004141"/>
    </source>
</evidence>
<feature type="transmembrane region" description="Helical" evidence="5">
    <location>
        <begin position="154"/>
        <end position="174"/>
    </location>
</feature>
<dbReference type="Pfam" id="PF07690">
    <property type="entry name" value="MFS_1"/>
    <property type="match status" value="1"/>
</dbReference>
<dbReference type="PANTHER" id="PTHR23508">
    <property type="entry name" value="CARBOXYLIC ACID TRANSPORTER PROTEIN HOMOLOG"/>
    <property type="match status" value="1"/>
</dbReference>
<dbReference type="InParanoid" id="A0A0N8VKY4"/>
<dbReference type="InterPro" id="IPR005829">
    <property type="entry name" value="Sugar_transporter_CS"/>
</dbReference>
<feature type="transmembrane region" description="Helical" evidence="5">
    <location>
        <begin position="66"/>
        <end position="88"/>
    </location>
</feature>
<comment type="caution">
    <text evidence="7">The sequence shown here is derived from an EMBL/GenBank/DDBJ whole genome shotgun (WGS) entry which is preliminary data.</text>
</comment>
<dbReference type="GO" id="GO:0046943">
    <property type="term" value="F:carboxylic acid transmembrane transporter activity"/>
    <property type="evidence" value="ECO:0007669"/>
    <property type="project" value="TreeGrafter"/>
</dbReference>
<dbReference type="InterPro" id="IPR020846">
    <property type="entry name" value="MFS_dom"/>
</dbReference>
<feature type="transmembrane region" description="Helical" evidence="5">
    <location>
        <begin position="34"/>
        <end position="54"/>
    </location>
</feature>
<protein>
    <submittedName>
        <fullName evidence="7">Transporter</fullName>
    </submittedName>
</protein>
<dbReference type="InterPro" id="IPR011701">
    <property type="entry name" value="MFS"/>
</dbReference>
<dbReference type="EMBL" id="LKBH01000192">
    <property type="protein sequence ID" value="KQB35012.1"/>
    <property type="molecule type" value="Genomic_DNA"/>
</dbReference>
<dbReference type="AlphaFoldDB" id="A0A0N8VKY4"/>
<feature type="transmembrane region" description="Helical" evidence="5">
    <location>
        <begin position="341"/>
        <end position="360"/>
    </location>
</feature>
<proteinExistence type="predicted"/>
<reference evidence="7 8" key="1">
    <citation type="submission" date="2015-09" db="EMBL/GenBank/DDBJ databases">
        <title>Heavy metals and arsenic resistance mechanisms in polyextremophilic archaea of the family Ferroplasmaceae.</title>
        <authorList>
            <person name="Bulaev A.G."/>
            <person name="Kanygina A.V."/>
        </authorList>
    </citation>
    <scope>NUCLEOTIDE SEQUENCE [LARGE SCALE GENOMIC DNA]</scope>
    <source>
        <strain evidence="7 8">BH2</strain>
    </source>
</reference>
<gene>
    <name evidence="7" type="ORF">AOG55_08195</name>
</gene>
<keyword evidence="3 5" id="KW-1133">Transmembrane helix</keyword>
<organism evidence="7 8">
    <name type="scientific">Acidiplasma cupricumulans</name>
    <dbReference type="NCBI Taxonomy" id="312540"/>
    <lineage>
        <taxon>Archaea</taxon>
        <taxon>Methanobacteriati</taxon>
        <taxon>Thermoplasmatota</taxon>
        <taxon>Thermoplasmata</taxon>
        <taxon>Thermoplasmatales</taxon>
        <taxon>Ferroplasmaceae</taxon>
        <taxon>Acidiplasma</taxon>
    </lineage>
</organism>
<dbReference type="PROSITE" id="PS50850">
    <property type="entry name" value="MFS"/>
    <property type="match status" value="1"/>
</dbReference>
<sequence>MLLSSSSGLTFWGIVGTLGPLAAAGSIIGVLPKSLKVFVLLIGPIFVPFGNFLMGILSDILGRKKIFIITMVLYSAGIVIISLSYTFIPLAIGLMIAEFGVGGEEIPSLSLISEDSPVSQRAKWLTIIADFDNIGSALIAGMFLITSNTLYDRIILLSSAAVLIIIMVFARIRLPESYKWLESRGMERESEMQKSELYIDTEGIKQKKPSYRLSFFVLLSIAISQYTTFGLMAYIIGPYEFPGAYTDNMIIFVALVGASAAGFIAAPLISSGRKFFTLYSYSIGFASTVLIYILVPYLRNLYVFFPLLFINMMMSEFGWASRTTLEPELFPTKMRGTFIGTVRLGPMIVYPILVYATSSFSLSQFILLNVFLWGLGAVGAATWYVHGIETKNVDINY</sequence>
<dbReference type="SUPFAM" id="SSF103473">
    <property type="entry name" value="MFS general substrate transporter"/>
    <property type="match status" value="1"/>
</dbReference>
<evidence type="ECO:0000256" key="5">
    <source>
        <dbReference type="SAM" id="Phobius"/>
    </source>
</evidence>
<evidence type="ECO:0000313" key="7">
    <source>
        <dbReference type="EMBL" id="KQB35012.1"/>
    </source>
</evidence>
<feature type="transmembrane region" description="Helical" evidence="5">
    <location>
        <begin position="249"/>
        <end position="269"/>
    </location>
</feature>
<feature type="transmembrane region" description="Helical" evidence="5">
    <location>
        <begin position="276"/>
        <end position="295"/>
    </location>
</feature>
<dbReference type="GO" id="GO:0005886">
    <property type="term" value="C:plasma membrane"/>
    <property type="evidence" value="ECO:0007669"/>
    <property type="project" value="TreeGrafter"/>
</dbReference>
<evidence type="ECO:0000256" key="4">
    <source>
        <dbReference type="ARBA" id="ARBA00023136"/>
    </source>
</evidence>
<dbReference type="Gene3D" id="1.20.1250.20">
    <property type="entry name" value="MFS general substrate transporter like domains"/>
    <property type="match status" value="1"/>
</dbReference>
<evidence type="ECO:0000313" key="8">
    <source>
        <dbReference type="Proteomes" id="UP000050301"/>
    </source>
</evidence>
<feature type="transmembrane region" description="Helical" evidence="5">
    <location>
        <begin position="301"/>
        <end position="320"/>
    </location>
</feature>
<dbReference type="PANTHER" id="PTHR23508:SF10">
    <property type="entry name" value="CARBOXYLIC ACID TRANSPORTER PROTEIN HOMOLOG"/>
    <property type="match status" value="1"/>
</dbReference>
<evidence type="ECO:0000256" key="3">
    <source>
        <dbReference type="ARBA" id="ARBA00022989"/>
    </source>
</evidence>
<keyword evidence="8" id="KW-1185">Reference proteome</keyword>
<dbReference type="PROSITE" id="PS00216">
    <property type="entry name" value="SUGAR_TRANSPORT_1"/>
    <property type="match status" value="1"/>
</dbReference>
<keyword evidence="2 5" id="KW-0812">Transmembrane</keyword>
<feature type="transmembrane region" description="Helical" evidence="5">
    <location>
        <begin position="215"/>
        <end position="237"/>
    </location>
</feature>
<evidence type="ECO:0000259" key="6">
    <source>
        <dbReference type="PROSITE" id="PS50850"/>
    </source>
</evidence>
<name>A0A0N8VKY4_9ARCH</name>
<accession>A0A0N8VKY4</accession>
<keyword evidence="4 5" id="KW-0472">Membrane</keyword>
<dbReference type="Proteomes" id="UP000050301">
    <property type="component" value="Unassembled WGS sequence"/>
</dbReference>
<feature type="transmembrane region" description="Helical" evidence="5">
    <location>
        <begin position="366"/>
        <end position="385"/>
    </location>
</feature>
<feature type="domain" description="Major facilitator superfamily (MFS) profile" evidence="6">
    <location>
        <begin position="1"/>
        <end position="391"/>
    </location>
</feature>
<comment type="subcellular location">
    <subcellularLocation>
        <location evidence="1">Membrane</location>
        <topology evidence="1">Multi-pass membrane protein</topology>
    </subcellularLocation>
</comment>
<evidence type="ECO:0000256" key="2">
    <source>
        <dbReference type="ARBA" id="ARBA00022692"/>
    </source>
</evidence>